<reference evidence="4" key="1">
    <citation type="submission" date="2007-01" db="EMBL/GenBank/DDBJ databases">
        <authorList>
            <person name="Haygood M."/>
            <person name="Podell S."/>
            <person name="Anderson C."/>
            <person name="Hopkinson B."/>
            <person name="Roe K."/>
            <person name="Barbeau K."/>
            <person name="Gaasterland T."/>
            <person name="Ferriera S."/>
            <person name="Johnson J."/>
            <person name="Kravitz S."/>
            <person name="Beeson K."/>
            <person name="Sutton G."/>
            <person name="Rogers Y.-H."/>
            <person name="Friedman R."/>
            <person name="Frazier M."/>
            <person name="Venter J.C."/>
        </authorList>
    </citation>
    <scope>NUCLEOTIDE SEQUENCE [LARGE SCALE GENOMIC DNA]</scope>
    <source>
        <strain evidence="4">ATCC 23134</strain>
    </source>
</reference>
<sequence length="365" mass="39949">MKRNTLLYIYCLLGLLGCIKQEQESYNRQLILENVGNNIIVPQLNALQQEMSTLVKAAQAFETETTAENLQLVRNAWQAATLQWERCAFFNFGPIKMQETSLKIDFNPARTHIIESVLGDADITLNQAYMATLGAAAKGFPTIEFLLFDREKTLEQMLALFTTDAQAIRRKAYVRAAAQNIEVQVTAVAQEWANNGGNYLQTFIKNSQGGNDAVNTLANKMIETAEIVANTKLGAPLGVQLKDGTPQPEKTEAWRSKTSLAHLVANLDMMTMVFKGDSGDGFDDYLNALKASGSGQSLANSIVAHIAKTKEAVLAIQPTLYEAVSADQTQTKAAYALARELVVLIKVDMMNALGGIVTFNDNDGD</sequence>
<dbReference type="eggNOG" id="COG3489">
    <property type="taxonomic scope" value="Bacteria"/>
</dbReference>
<dbReference type="InterPro" id="IPR038352">
    <property type="entry name" value="Imelysin_sf"/>
</dbReference>
<feature type="domain" description="Imelysin-like" evidence="3">
    <location>
        <begin position="40"/>
        <end position="337"/>
    </location>
</feature>
<dbReference type="AlphaFoldDB" id="A1ZS49"/>
<dbReference type="CDD" id="cd14659">
    <property type="entry name" value="Imelysin-like_IPPA"/>
    <property type="match status" value="1"/>
</dbReference>
<dbReference type="InterPro" id="IPR018976">
    <property type="entry name" value="Imelysin-like"/>
</dbReference>
<protein>
    <submittedName>
        <fullName evidence="4">Lipoprotein, putative</fullName>
    </submittedName>
</protein>
<dbReference type="RefSeq" id="WP_002700270.1">
    <property type="nucleotide sequence ID" value="NZ_AAWS01000030.1"/>
</dbReference>
<dbReference type="OrthoDB" id="650514at2"/>
<organism evidence="4 5">
    <name type="scientific">Microscilla marina ATCC 23134</name>
    <dbReference type="NCBI Taxonomy" id="313606"/>
    <lineage>
        <taxon>Bacteria</taxon>
        <taxon>Pseudomonadati</taxon>
        <taxon>Bacteroidota</taxon>
        <taxon>Cytophagia</taxon>
        <taxon>Cytophagales</taxon>
        <taxon>Microscillaceae</taxon>
        <taxon>Microscilla</taxon>
    </lineage>
</organism>
<dbReference type="Pfam" id="PF09375">
    <property type="entry name" value="Peptidase_M75"/>
    <property type="match status" value="1"/>
</dbReference>
<dbReference type="InterPro" id="IPR034984">
    <property type="entry name" value="Imelysin-like_IPPA"/>
</dbReference>
<dbReference type="EMBL" id="AAWS01000030">
    <property type="protein sequence ID" value="EAY26772.1"/>
    <property type="molecule type" value="Genomic_DNA"/>
</dbReference>
<name>A1ZS49_MICM2</name>
<comment type="caution">
    <text evidence="4">The sequence shown here is derived from an EMBL/GenBank/DDBJ whole genome shotgun (WGS) entry which is preliminary data.</text>
</comment>
<keyword evidence="4" id="KW-0449">Lipoprotein</keyword>
<comment type="subcellular location">
    <subcellularLocation>
        <location evidence="1">Cell envelope</location>
    </subcellularLocation>
</comment>
<dbReference type="Proteomes" id="UP000004095">
    <property type="component" value="Unassembled WGS sequence"/>
</dbReference>
<evidence type="ECO:0000259" key="3">
    <source>
        <dbReference type="Pfam" id="PF09375"/>
    </source>
</evidence>
<proteinExistence type="predicted"/>
<accession>A1ZS49</accession>
<dbReference type="PROSITE" id="PS51257">
    <property type="entry name" value="PROKAR_LIPOPROTEIN"/>
    <property type="match status" value="1"/>
</dbReference>
<evidence type="ECO:0000256" key="2">
    <source>
        <dbReference type="ARBA" id="ARBA00022729"/>
    </source>
</evidence>
<keyword evidence="5" id="KW-1185">Reference proteome</keyword>
<gene>
    <name evidence="4" type="ORF">M23134_00738</name>
</gene>
<evidence type="ECO:0000256" key="1">
    <source>
        <dbReference type="ARBA" id="ARBA00004196"/>
    </source>
</evidence>
<keyword evidence="2" id="KW-0732">Signal</keyword>
<evidence type="ECO:0000313" key="5">
    <source>
        <dbReference type="Proteomes" id="UP000004095"/>
    </source>
</evidence>
<dbReference type="GO" id="GO:0030313">
    <property type="term" value="C:cell envelope"/>
    <property type="evidence" value="ECO:0007669"/>
    <property type="project" value="UniProtKB-SubCell"/>
</dbReference>
<dbReference type="Gene3D" id="1.20.1420.20">
    <property type="entry name" value="M75 peptidase, HXXE motif"/>
    <property type="match status" value="1"/>
</dbReference>
<evidence type="ECO:0000313" key="4">
    <source>
        <dbReference type="EMBL" id="EAY26772.1"/>
    </source>
</evidence>